<feature type="compositionally biased region" description="Polar residues" evidence="1">
    <location>
        <begin position="62"/>
        <end position="76"/>
    </location>
</feature>
<proteinExistence type="predicted"/>
<accession>A0A0B6ZRM2</accession>
<evidence type="ECO:0000256" key="1">
    <source>
        <dbReference type="SAM" id="MobiDB-lite"/>
    </source>
</evidence>
<name>A0A0B6ZRM2_9EUPU</name>
<feature type="compositionally biased region" description="Low complexity" evidence="1">
    <location>
        <begin position="183"/>
        <end position="198"/>
    </location>
</feature>
<dbReference type="AlphaFoldDB" id="A0A0B6ZRM2"/>
<evidence type="ECO:0000313" key="2">
    <source>
        <dbReference type="EMBL" id="CEK71238.1"/>
    </source>
</evidence>
<reference evidence="2" key="1">
    <citation type="submission" date="2014-12" db="EMBL/GenBank/DDBJ databases">
        <title>Insight into the proteome of Arion vulgaris.</title>
        <authorList>
            <person name="Aradska J."/>
            <person name="Bulat T."/>
            <person name="Smidak R."/>
            <person name="Sarate P."/>
            <person name="Gangsoo J."/>
            <person name="Sialana F."/>
            <person name="Bilban M."/>
            <person name="Lubec G."/>
        </authorList>
    </citation>
    <scope>NUCLEOTIDE SEQUENCE</scope>
    <source>
        <tissue evidence="2">Skin</tissue>
    </source>
</reference>
<gene>
    <name evidence="2" type="primary">ORF77488</name>
</gene>
<dbReference type="EMBL" id="HACG01024373">
    <property type="protein sequence ID" value="CEK71238.1"/>
    <property type="molecule type" value="Transcribed_RNA"/>
</dbReference>
<organism evidence="2">
    <name type="scientific">Arion vulgaris</name>
    <dbReference type="NCBI Taxonomy" id="1028688"/>
    <lineage>
        <taxon>Eukaryota</taxon>
        <taxon>Metazoa</taxon>
        <taxon>Spiralia</taxon>
        <taxon>Lophotrochozoa</taxon>
        <taxon>Mollusca</taxon>
        <taxon>Gastropoda</taxon>
        <taxon>Heterobranchia</taxon>
        <taxon>Euthyneura</taxon>
        <taxon>Panpulmonata</taxon>
        <taxon>Eupulmonata</taxon>
        <taxon>Stylommatophora</taxon>
        <taxon>Helicina</taxon>
        <taxon>Arionoidea</taxon>
        <taxon>Arionidae</taxon>
        <taxon>Arion</taxon>
    </lineage>
</organism>
<feature type="non-terminal residue" evidence="2">
    <location>
        <position position="1"/>
    </location>
</feature>
<feature type="compositionally biased region" description="Polar residues" evidence="1">
    <location>
        <begin position="22"/>
        <end position="34"/>
    </location>
</feature>
<sequence length="242" mass="25469">PMPSTTPTPVTKSPSSPPHNAALTQALQSSSPQAQTPPLTLTPSGTPTPQQQQIHTPHQQQGLVGQSYPPTSQYVDPQQGPTPPPGGAYSQNAQLPPGGPQYQQGGPQSYQHHINQGGIPQQYPQQQAGHYPGYIGQSNQYPPHSGPPPGQFGPQHMGMNQQGYPPYNGNIPSSPANPHYPNQPVQQYPGQYQQGTTQSLQGNPMPATQRPLMQAGTPSGAGSQGGSQDQMMMSPSPAGSNK</sequence>
<feature type="compositionally biased region" description="Low complexity" evidence="1">
    <location>
        <begin position="36"/>
        <end position="61"/>
    </location>
</feature>
<protein>
    <submittedName>
        <fullName evidence="2">Uncharacterized protein</fullName>
    </submittedName>
</protein>
<feature type="compositionally biased region" description="Low complexity" evidence="1">
    <location>
        <begin position="116"/>
        <end position="134"/>
    </location>
</feature>
<feature type="region of interest" description="Disordered" evidence="1">
    <location>
        <begin position="1"/>
        <end position="242"/>
    </location>
</feature>
<feature type="compositionally biased region" description="Low complexity" evidence="1">
    <location>
        <begin position="215"/>
        <end position="242"/>
    </location>
</feature>